<dbReference type="Proteomes" id="UP001215598">
    <property type="component" value="Unassembled WGS sequence"/>
</dbReference>
<name>A0AAD7MJC2_9AGAR</name>
<feature type="compositionally biased region" description="Low complexity" evidence="1">
    <location>
        <begin position="1268"/>
        <end position="1277"/>
    </location>
</feature>
<reference evidence="3" key="1">
    <citation type="submission" date="2023-03" db="EMBL/GenBank/DDBJ databases">
        <title>Massive genome expansion in bonnet fungi (Mycena s.s.) driven by repeated elements and novel gene families across ecological guilds.</title>
        <authorList>
            <consortium name="Lawrence Berkeley National Laboratory"/>
            <person name="Harder C.B."/>
            <person name="Miyauchi S."/>
            <person name="Viragh M."/>
            <person name="Kuo A."/>
            <person name="Thoen E."/>
            <person name="Andreopoulos B."/>
            <person name="Lu D."/>
            <person name="Skrede I."/>
            <person name="Drula E."/>
            <person name="Henrissat B."/>
            <person name="Morin E."/>
            <person name="Kohler A."/>
            <person name="Barry K."/>
            <person name="LaButti K."/>
            <person name="Morin E."/>
            <person name="Salamov A."/>
            <person name="Lipzen A."/>
            <person name="Mereny Z."/>
            <person name="Hegedus B."/>
            <person name="Baldrian P."/>
            <person name="Stursova M."/>
            <person name="Weitz H."/>
            <person name="Taylor A."/>
            <person name="Grigoriev I.V."/>
            <person name="Nagy L.G."/>
            <person name="Martin F."/>
            <person name="Kauserud H."/>
        </authorList>
    </citation>
    <scope>NUCLEOTIDE SEQUENCE</scope>
    <source>
        <strain evidence="3">CBHHK182m</strain>
    </source>
</reference>
<protein>
    <recommendedName>
        <fullName evidence="2">CxC2-like cysteine cluster KDZ transposase-associated domain-containing protein</fullName>
    </recommendedName>
</protein>
<organism evidence="3 4">
    <name type="scientific">Mycena metata</name>
    <dbReference type="NCBI Taxonomy" id="1033252"/>
    <lineage>
        <taxon>Eukaryota</taxon>
        <taxon>Fungi</taxon>
        <taxon>Dikarya</taxon>
        <taxon>Basidiomycota</taxon>
        <taxon>Agaricomycotina</taxon>
        <taxon>Agaricomycetes</taxon>
        <taxon>Agaricomycetidae</taxon>
        <taxon>Agaricales</taxon>
        <taxon>Marasmiineae</taxon>
        <taxon>Mycenaceae</taxon>
        <taxon>Mycena</taxon>
    </lineage>
</organism>
<dbReference type="PANTHER" id="PTHR33096:SF1">
    <property type="entry name" value="CXC1-LIKE CYSTEINE CLUSTER ASSOCIATED WITH KDZ TRANSPOSASES DOMAIN-CONTAINING PROTEIN"/>
    <property type="match status" value="1"/>
</dbReference>
<dbReference type="PANTHER" id="PTHR33096">
    <property type="entry name" value="CXC2 DOMAIN-CONTAINING PROTEIN"/>
    <property type="match status" value="1"/>
</dbReference>
<evidence type="ECO:0000256" key="1">
    <source>
        <dbReference type="SAM" id="MobiDB-lite"/>
    </source>
</evidence>
<feature type="region of interest" description="Disordered" evidence="1">
    <location>
        <begin position="875"/>
        <end position="894"/>
    </location>
</feature>
<feature type="domain" description="CxC2-like cysteine cluster KDZ transposase-associated" evidence="2">
    <location>
        <begin position="433"/>
        <end position="539"/>
    </location>
</feature>
<dbReference type="Pfam" id="PF18803">
    <property type="entry name" value="CxC2"/>
    <property type="match status" value="1"/>
</dbReference>
<dbReference type="InterPro" id="IPR040521">
    <property type="entry name" value="KDZ"/>
</dbReference>
<dbReference type="InterPro" id="IPR041457">
    <property type="entry name" value="CxC2_KDZ-assoc"/>
</dbReference>
<accession>A0AAD7MJC2</accession>
<sequence>MSVPPLPPIPPWHAAAHAANSHPQYGAPYLYSNTNSAHSHNVASASANSSDDEGHTSDSDPDLPPPLEDEDNYLAARRPPRGYDLYPRLVSEPHPVVVDEYDPAHVHTGDDENERIFYLTASDNHKPLRPQPGMEPRGSSSTPCCRCYCTCSLCITTDAAAVELAWPKSSSPPSPGGCVDTRRLPAQALPVSHRGSWLLLKGFRRTNGLGLKELNYSDERIQAIERRIVQEARAGKGEMWMGEQAERMWANEAGPSTSREELEYCFKRLEIDAETKPVATSISFAFLILAGEAVASGDGRRLRRTLPLLPRPQAASGLWHMQHNSSRGRRNADTLIHYETSAQDLSSDIGFYPSVDGRRARHRAFNTGPKTTRVTPSELRDPYADWEPVPDDREGWDDGGGGGEAAADGVMGEKRKQYLSSEWNGNYWNIVTLQHLGLIYQLGHGGLPCKRPHPVERTLVVIHTNGIYTVKYHFCGCNLSDHANNLRQFMRNKWYPASTVDPGTCATYECLDLYRLLNVVGNINVHDFVRSVERLTDATKITKVPDCYKSFGYMARQYAFLGRLRRTGQSHNAGGVDATENGACALLCWACSHDKINLPEGWRNVAPEFKFLYMLILAIDANFRLKNRMRKNEHDDPSFGSGWGYFVEEGPYKKHLRGYVAEKDVSTCIAFAALLQKDTRMTTGLRCSGVGGVVCARHEVLRPQGMGDLQKGERYSNMDYIFMSSILGVMLLCLAASYNIVFKPPADLDLKFGLPVWHAAAHEEACRTQNSLSYVEGVGRTDGEGIERTWSELNPMGWATKEMGNGGRHDALEDKIDHHNWEKNIGQGDTLARKLVVAIEERDRQVAAFAEVDTTLRSDVRKDWLAKIEEWQADRSKPNPYMSQGRRSGPSEATVRQELKKDELNDGADGVYTKGATAFLVISLQLEDLQSMIRLELKGKTLLSGDQTGRVQELRLRLLTKLKTFRDLQGRHMPGAIRRIEEEEEGRDPDLPAPNPEDIELWMPSELTRAERTEECAKGLAGREARLHEANSHIVGQKQATRSSTLIGLVGEHVDTIAGKYRRARAALAELKTTEYCTSKGLRELLAADVRLDEEWEPDAAARHRSGRIGSGNHRHRNEPTIPSRQRVFSWIWTAVTSPDTDVEGLHDSVRIEWSKARARRDRWVEEVQLLREEMRRVMRFLQWKAAWWESRRYSRGREIPQALVAGLAAYAARQAALHRGIARRFRAGWDTSRSAVVRMVAMEDARLLAEDSLAEGMAAFVTAAAAGEGEQGPAAEGEGEGRGEGDQWGAGNGYEGATAME</sequence>
<comment type="caution">
    <text evidence="3">The sequence shown here is derived from an EMBL/GenBank/DDBJ whole genome shotgun (WGS) entry which is preliminary data.</text>
</comment>
<feature type="compositionally biased region" description="Low complexity" evidence="1">
    <location>
        <begin position="32"/>
        <end position="49"/>
    </location>
</feature>
<keyword evidence="4" id="KW-1185">Reference proteome</keyword>
<gene>
    <name evidence="3" type="ORF">B0H16DRAFT_1739421</name>
</gene>
<evidence type="ECO:0000259" key="2">
    <source>
        <dbReference type="Pfam" id="PF18803"/>
    </source>
</evidence>
<dbReference type="EMBL" id="JARKIB010000253">
    <property type="protein sequence ID" value="KAJ7719391.1"/>
    <property type="molecule type" value="Genomic_DNA"/>
</dbReference>
<feature type="region of interest" description="Disordered" evidence="1">
    <location>
        <begin position="23"/>
        <end position="79"/>
    </location>
</feature>
<feature type="region of interest" description="Disordered" evidence="1">
    <location>
        <begin position="367"/>
        <end position="409"/>
    </location>
</feature>
<proteinExistence type="predicted"/>
<dbReference type="Pfam" id="PF18758">
    <property type="entry name" value="KDZ"/>
    <property type="match status" value="1"/>
</dbReference>
<evidence type="ECO:0000313" key="4">
    <source>
        <dbReference type="Proteomes" id="UP001215598"/>
    </source>
</evidence>
<evidence type="ECO:0000313" key="3">
    <source>
        <dbReference type="EMBL" id="KAJ7719391.1"/>
    </source>
</evidence>
<feature type="region of interest" description="Disordered" evidence="1">
    <location>
        <begin position="1268"/>
        <end position="1302"/>
    </location>
</feature>